<dbReference type="GO" id="GO:0005634">
    <property type="term" value="C:nucleus"/>
    <property type="evidence" value="ECO:0007669"/>
    <property type="project" value="UniProtKB-SubCell"/>
</dbReference>
<dbReference type="InterPro" id="IPR043136">
    <property type="entry name" value="B30.2/SPRY_sf"/>
</dbReference>
<sequence>MKGSRSDFFQIGSPQEERRWAARVRPTSVDTGKLRRFHFSAAHTRWSLSAYWPAMEEGRGFREPRSRFDLDDHCAPDRGDPRGGPGGGGGGGGYASFRQTSIKQENEFAFDRRPLLQNQPLMHPVKTEIKQEQPTSGFSGPGQPRPPQGRKRGFDERGPGFPEQRPAKRGRDQPPGDDEDDSFDDTLVVLDTYNCDLHFKVEGDRCTGYPLTMEGFAYLWSGGRATYGANKGRVCFEMKIIEEIAVKHLPASEPDPHVVRIGWSLDSCSTQLGEEPFSYGYGGTGKKSQNSKFENYGEPFAEHDVIGCYLDFESKNGVEMLFTKNGKSLGPAYKIKKDTLSGKALFPHVLVKNCSVDFNFGQKDEPFFPILPGYTFLQHVPLYERVRGSVGPKTKADCEILMMVGLPGAGKTTWAMKHAAAHPEKKYNILGTNTIMDKMRVMGLRRQRNYAGRWDVLIQQATGCLNKHFQIASRKKRNYILDQTNVYPNAQKRKMRPFEGFQRKGVVICPADEDLQDRIIKRTDEEGKDVPDHAVLEMKANFTLPVAGEFLDEVVYIELQKEEAEILVKQYNDEGKRAGPNPEKRFGNRGGGGGGGGGFRGRGGGGFNRGAQEGNRGGLPGRGGGRGGAEAGSGGEGGRGGGFRGGFSRGGGPGNFNTQPSRWGNDSRDDSGGRGGFETGGRGGFETGGRGGFESGGRGGFESGGRAGFESGGRGGGGFESGSRGGGFGSGSRGGGYDSGSRGGGYDSGSRGGGYDSGSRGGGYDSGSRGGGYDSGSRGGGYDSGSRGGGYDSGGRGGGYDSGSRSGSYDSGSRGGGYDSGSRGGGYETGSRGGGYDSGSRGGGYETGSRDGGYDSSSRDGGYSSSSRGSGYDSGTRGFDSASRGGGYDSASRGGGYDSASRGGGYDSASRGGGYDSASRGGGYDSGSRGGGYDSGSRGGGYDSGSRGGGYDSGNRDGGYDSGSRGGSYDRNSQSHQSYSPGRGPPSQSYSPVRGQSGYKSSSTSNTSTPGATSSYNQGQASYSQGYSQSGYNQSGSSSYSGGTGGGGYSQGYSQPPPSGPPPPISASAPPQAPAGVPPPPSATAAAQNYSPSGYNQQYQQYNQQWSQYYPNQNQTSATPAAAPTPPQTQGQGQGQWNPYYGSYDYSGSSGAQ</sequence>
<feature type="domain" description="B30.2/SPRY" evidence="6">
    <location>
        <begin position="168"/>
        <end position="365"/>
    </location>
</feature>
<evidence type="ECO:0000256" key="3">
    <source>
        <dbReference type="ARBA" id="ARBA00022553"/>
    </source>
</evidence>
<feature type="compositionally biased region" description="Low complexity" evidence="5">
    <location>
        <begin position="1140"/>
        <end position="1153"/>
    </location>
</feature>
<dbReference type="Proteomes" id="UP001066276">
    <property type="component" value="Chromosome 9"/>
</dbReference>
<feature type="compositionally biased region" description="Gly residues" evidence="5">
    <location>
        <begin position="884"/>
        <end position="953"/>
    </location>
</feature>
<protein>
    <recommendedName>
        <fullName evidence="6">B30.2/SPRY domain-containing protein</fullName>
    </recommendedName>
</protein>
<gene>
    <name evidence="7" type="ORF">NDU88_004797</name>
</gene>
<dbReference type="InterPro" id="IPR001870">
    <property type="entry name" value="B30.2/SPRY"/>
</dbReference>
<feature type="compositionally biased region" description="Gly residues" evidence="5">
    <location>
        <begin position="588"/>
        <end position="608"/>
    </location>
</feature>
<dbReference type="InterPro" id="IPR027417">
    <property type="entry name" value="P-loop_NTPase"/>
</dbReference>
<organism evidence="7 8">
    <name type="scientific">Pleurodeles waltl</name>
    <name type="common">Iberian ribbed newt</name>
    <dbReference type="NCBI Taxonomy" id="8319"/>
    <lineage>
        <taxon>Eukaryota</taxon>
        <taxon>Metazoa</taxon>
        <taxon>Chordata</taxon>
        <taxon>Craniata</taxon>
        <taxon>Vertebrata</taxon>
        <taxon>Euteleostomi</taxon>
        <taxon>Amphibia</taxon>
        <taxon>Batrachia</taxon>
        <taxon>Caudata</taxon>
        <taxon>Salamandroidea</taxon>
        <taxon>Salamandridae</taxon>
        <taxon>Pleurodelinae</taxon>
        <taxon>Pleurodeles</taxon>
    </lineage>
</organism>
<dbReference type="SUPFAM" id="SSF49899">
    <property type="entry name" value="Concanavalin A-like lectins/glucanases"/>
    <property type="match status" value="1"/>
</dbReference>
<reference evidence="7" key="1">
    <citation type="journal article" date="2022" name="bioRxiv">
        <title>Sequencing and chromosome-scale assembly of the giantPleurodeles waltlgenome.</title>
        <authorList>
            <person name="Brown T."/>
            <person name="Elewa A."/>
            <person name="Iarovenko S."/>
            <person name="Subramanian E."/>
            <person name="Araus A.J."/>
            <person name="Petzold A."/>
            <person name="Susuki M."/>
            <person name="Suzuki K.-i.T."/>
            <person name="Hayashi T."/>
            <person name="Toyoda A."/>
            <person name="Oliveira C."/>
            <person name="Osipova E."/>
            <person name="Leigh N.D."/>
            <person name="Simon A."/>
            <person name="Yun M.H."/>
        </authorList>
    </citation>
    <scope>NUCLEOTIDE SEQUENCE</scope>
    <source>
        <strain evidence="7">20211129_DDA</strain>
        <tissue evidence="7">Liver</tissue>
    </source>
</reference>
<dbReference type="GO" id="GO:0000380">
    <property type="term" value="P:alternative mRNA splicing, via spliceosome"/>
    <property type="evidence" value="ECO:0007669"/>
    <property type="project" value="TreeGrafter"/>
</dbReference>
<feature type="compositionally biased region" description="Gly residues" evidence="5">
    <location>
        <begin position="82"/>
        <end position="94"/>
    </location>
</feature>
<dbReference type="CDD" id="cd12884">
    <property type="entry name" value="SPRY_hnRNP"/>
    <property type="match status" value="1"/>
</dbReference>
<feature type="compositionally biased region" description="Gly residues" evidence="5">
    <location>
        <begin position="813"/>
        <end position="846"/>
    </location>
</feature>
<feature type="compositionally biased region" description="Low complexity" evidence="5">
    <location>
        <begin position="854"/>
        <end position="883"/>
    </location>
</feature>
<feature type="compositionally biased region" description="Low complexity" evidence="5">
    <location>
        <begin position="1083"/>
        <end position="1122"/>
    </location>
</feature>
<dbReference type="InterPro" id="IPR003877">
    <property type="entry name" value="SPRY_dom"/>
</dbReference>
<dbReference type="Gene3D" id="2.60.120.920">
    <property type="match status" value="1"/>
</dbReference>
<feature type="compositionally biased region" description="Low complexity" evidence="5">
    <location>
        <begin position="802"/>
        <end position="812"/>
    </location>
</feature>
<dbReference type="PROSITE" id="PS50188">
    <property type="entry name" value="B302_SPRY"/>
    <property type="match status" value="1"/>
</dbReference>
<dbReference type="Pfam" id="PF00622">
    <property type="entry name" value="SPRY"/>
    <property type="match status" value="1"/>
</dbReference>
<evidence type="ECO:0000256" key="5">
    <source>
        <dbReference type="SAM" id="MobiDB-lite"/>
    </source>
</evidence>
<evidence type="ECO:0000256" key="1">
    <source>
        <dbReference type="ARBA" id="ARBA00004123"/>
    </source>
</evidence>
<proteinExistence type="predicted"/>
<dbReference type="Pfam" id="PF13671">
    <property type="entry name" value="AAA_33"/>
    <property type="match status" value="1"/>
</dbReference>
<feature type="region of interest" description="Disordered" evidence="5">
    <location>
        <begin position="574"/>
        <end position="1153"/>
    </location>
</feature>
<feature type="region of interest" description="Disordered" evidence="5">
    <location>
        <begin position="130"/>
        <end position="184"/>
    </location>
</feature>
<feature type="compositionally biased region" description="Acidic residues" evidence="5">
    <location>
        <begin position="175"/>
        <end position="184"/>
    </location>
</feature>
<keyword evidence="4" id="KW-0539">Nucleus</keyword>
<dbReference type="FunFam" id="3.40.50.300:FF:000355">
    <property type="entry name" value="Heterogeneous nuclear ribonucleoprotein U-like 1, isoform CRA_a"/>
    <property type="match status" value="1"/>
</dbReference>
<keyword evidence="8" id="KW-1185">Reference proteome</keyword>
<feature type="compositionally biased region" description="Gly residues" evidence="5">
    <location>
        <begin position="673"/>
        <end position="801"/>
    </location>
</feature>
<feature type="compositionally biased region" description="Basic and acidic residues" evidence="5">
    <location>
        <begin position="574"/>
        <end position="586"/>
    </location>
</feature>
<feature type="compositionally biased region" description="Low complexity" evidence="5">
    <location>
        <begin position="995"/>
        <end position="1041"/>
    </location>
</feature>
<dbReference type="EMBL" id="JANPWB010000013">
    <property type="protein sequence ID" value="KAJ1107407.1"/>
    <property type="molecule type" value="Genomic_DNA"/>
</dbReference>
<dbReference type="SUPFAM" id="SSF52540">
    <property type="entry name" value="P-loop containing nucleoside triphosphate hydrolases"/>
    <property type="match status" value="1"/>
</dbReference>
<feature type="compositionally biased region" description="Polar residues" evidence="5">
    <location>
        <begin position="974"/>
        <end position="991"/>
    </location>
</feature>
<dbReference type="Gene3D" id="3.40.50.300">
    <property type="entry name" value="P-loop containing nucleotide triphosphate hydrolases"/>
    <property type="match status" value="1"/>
</dbReference>
<keyword evidence="2" id="KW-0488">Methylation</keyword>
<dbReference type="InterPro" id="IPR035778">
    <property type="entry name" value="SPRY_hnRNP_U"/>
</dbReference>
<dbReference type="AlphaFoldDB" id="A0AAV7MVZ0"/>
<evidence type="ECO:0000256" key="2">
    <source>
        <dbReference type="ARBA" id="ARBA00022481"/>
    </source>
</evidence>
<feature type="compositionally biased region" description="Basic and acidic residues" evidence="5">
    <location>
        <begin position="165"/>
        <end position="174"/>
    </location>
</feature>
<dbReference type="SMART" id="SM00449">
    <property type="entry name" value="SPRY"/>
    <property type="match status" value="1"/>
</dbReference>
<dbReference type="FunFam" id="2.60.120.920:FF:000006">
    <property type="entry name" value="heterogeneous nuclear ribonucleoprotein U isoform X1"/>
    <property type="match status" value="1"/>
</dbReference>
<accession>A0AAV7MVZ0</accession>
<evidence type="ECO:0000313" key="8">
    <source>
        <dbReference type="Proteomes" id="UP001066276"/>
    </source>
</evidence>
<evidence type="ECO:0000313" key="7">
    <source>
        <dbReference type="EMBL" id="KAJ1107407.1"/>
    </source>
</evidence>
<comment type="caution">
    <text evidence="7">The sequence shown here is derived from an EMBL/GenBank/DDBJ whole genome shotgun (WGS) entry which is preliminary data.</text>
</comment>
<name>A0AAV7MVZ0_PLEWA</name>
<dbReference type="PANTHER" id="PTHR12381:SF41">
    <property type="entry name" value="HETEROGENEOUS NUCLEAR RIBONUCLEOPROTEIN U-LIKE PROTEIN 1"/>
    <property type="match status" value="1"/>
</dbReference>
<dbReference type="PANTHER" id="PTHR12381">
    <property type="entry name" value="HETEROGENEOUS NUCLEAR RIBONUCLEOPROTEIN U FAMILY MEMBER"/>
    <property type="match status" value="1"/>
</dbReference>
<dbReference type="GO" id="GO:0003723">
    <property type="term" value="F:RNA binding"/>
    <property type="evidence" value="ECO:0007669"/>
    <property type="project" value="TreeGrafter"/>
</dbReference>
<feature type="compositionally biased region" description="Gly residues" evidence="5">
    <location>
        <begin position="615"/>
        <end position="654"/>
    </location>
</feature>
<evidence type="ECO:0000256" key="4">
    <source>
        <dbReference type="ARBA" id="ARBA00023242"/>
    </source>
</evidence>
<feature type="compositionally biased region" description="Pro residues" evidence="5">
    <location>
        <begin position="1055"/>
        <end position="1082"/>
    </location>
</feature>
<evidence type="ECO:0000259" key="6">
    <source>
        <dbReference type="PROSITE" id="PS50188"/>
    </source>
</evidence>
<dbReference type="InterPro" id="IPR013320">
    <property type="entry name" value="ConA-like_dom_sf"/>
</dbReference>
<feature type="region of interest" description="Disordered" evidence="5">
    <location>
        <begin position="62"/>
        <end position="97"/>
    </location>
</feature>
<keyword evidence="3" id="KW-0597">Phosphoprotein</keyword>
<comment type="subcellular location">
    <subcellularLocation>
        <location evidence="1">Nucleus</location>
    </subcellularLocation>
</comment>
<feature type="compositionally biased region" description="Basic and acidic residues" evidence="5">
    <location>
        <begin position="62"/>
        <end position="81"/>
    </location>
</feature>